<proteinExistence type="predicted"/>
<keyword evidence="2" id="KW-1185">Reference proteome</keyword>
<organism evidence="1 2">
    <name type="scientific">Pandoraea aquatica</name>
    <dbReference type="NCBI Taxonomy" id="2508290"/>
    <lineage>
        <taxon>Bacteria</taxon>
        <taxon>Pseudomonadati</taxon>
        <taxon>Pseudomonadota</taxon>
        <taxon>Betaproteobacteria</taxon>
        <taxon>Burkholderiales</taxon>
        <taxon>Burkholderiaceae</taxon>
        <taxon>Pandoraea</taxon>
    </lineage>
</organism>
<name>A0A5E4UER1_9BURK</name>
<sequence length="177" mass="18970">MCGLVTMFDDPSGHALSSTSVAGKIDEALAAVRDAEAQREAMDLPRPGEWDAAQCDAVYRCGYGAFERGDFVQAIECFAPLLSACPLEADYAVALALSMQRQGEPEAALPLFMAAALMDQDAPGPMYRVGECLIELRQFDAASQALKQTMARCGGEPRYANVRNVALKLIAKLGYLG</sequence>
<dbReference type="InterPro" id="IPR011990">
    <property type="entry name" value="TPR-like_helical_dom_sf"/>
</dbReference>
<dbReference type="Pfam" id="PF14559">
    <property type="entry name" value="TPR_19"/>
    <property type="match status" value="1"/>
</dbReference>
<dbReference type="EMBL" id="CABPSN010000002">
    <property type="protein sequence ID" value="VVD98525.1"/>
    <property type="molecule type" value="Genomic_DNA"/>
</dbReference>
<dbReference type="Proteomes" id="UP000366819">
    <property type="component" value="Unassembled WGS sequence"/>
</dbReference>
<gene>
    <name evidence="1" type="ORF">PAQ31011_02015</name>
</gene>
<accession>A0A5E4UER1</accession>
<dbReference type="Gene3D" id="1.25.40.10">
    <property type="entry name" value="Tetratricopeptide repeat domain"/>
    <property type="match status" value="1"/>
</dbReference>
<dbReference type="OrthoDB" id="8941358at2"/>
<dbReference type="AlphaFoldDB" id="A0A5E4UER1"/>
<evidence type="ECO:0000313" key="2">
    <source>
        <dbReference type="Proteomes" id="UP000366819"/>
    </source>
</evidence>
<protein>
    <submittedName>
        <fullName evidence="1">CesD/SycD/LcrH family type III secretion system chaperone</fullName>
    </submittedName>
</protein>
<evidence type="ECO:0000313" key="1">
    <source>
        <dbReference type="EMBL" id="VVD98525.1"/>
    </source>
</evidence>
<dbReference type="SUPFAM" id="SSF48452">
    <property type="entry name" value="TPR-like"/>
    <property type="match status" value="1"/>
</dbReference>
<reference evidence="1 2" key="1">
    <citation type="submission" date="2019-08" db="EMBL/GenBank/DDBJ databases">
        <authorList>
            <person name="Peeters C."/>
        </authorList>
    </citation>
    <scope>NUCLEOTIDE SEQUENCE [LARGE SCALE GENOMIC DNA]</scope>
    <source>
        <strain evidence="1 2">LMG 31011</strain>
    </source>
</reference>